<proteinExistence type="predicted"/>
<protein>
    <submittedName>
        <fullName evidence="1">Minor tail protein</fullName>
    </submittedName>
</protein>
<name>A0A649VRN3_9CAUD</name>
<evidence type="ECO:0000313" key="1">
    <source>
        <dbReference type="EMBL" id="QGJ94911.1"/>
    </source>
</evidence>
<dbReference type="KEGG" id="vg:64766757"/>
<keyword evidence="2" id="KW-1185">Reference proteome</keyword>
<organism evidence="1 2">
    <name type="scientific">Gordonia phage Stormageddon</name>
    <dbReference type="NCBI Taxonomy" id="2656541"/>
    <lineage>
        <taxon>Viruses</taxon>
        <taxon>Duplodnaviria</taxon>
        <taxon>Heunggongvirae</taxon>
        <taxon>Uroviricota</taxon>
        <taxon>Caudoviricetes</taxon>
        <taxon>Stormageddonvirus</taxon>
        <taxon>Stormageddonvirus Stormageddon</taxon>
    </lineage>
</organism>
<accession>A0A649VRN3</accession>
<dbReference type="Proteomes" id="UP000423065">
    <property type="component" value="Segment"/>
</dbReference>
<dbReference type="RefSeq" id="YP_010059524.1">
    <property type="nucleotide sequence ID" value="NC_054726.1"/>
</dbReference>
<dbReference type="GeneID" id="64766757"/>
<gene>
    <name evidence="1" type="primary">48</name>
    <name evidence="1" type="ORF">SEA_STORMAGEDDON_48</name>
</gene>
<reference evidence="1 2" key="1">
    <citation type="submission" date="2019-10" db="EMBL/GenBank/DDBJ databases">
        <authorList>
            <person name="Garlena R.A."/>
            <person name="Russell D.A."/>
            <person name="Pope W.H."/>
            <person name="Jacobs-Sera D."/>
            <person name="Hatfull G.F."/>
        </authorList>
    </citation>
    <scope>NUCLEOTIDE SEQUENCE [LARGE SCALE GENOMIC DNA]</scope>
</reference>
<sequence>MAFPPLDPRARPTRAMVAITDINLDTNSYSGYNPQMGTLSVRASMQPGGHISIPAVGEQWLVENLAGQWVLVSKTDWLDERVTAIPNQEGMDVIGSMNGPTYITGSRVELPQTVWLSGVELRVHPDTHMLQYRSGETWVNMVADSGPSGSVPTRVAFIQTLGVRALGTGQVPEGVRPGPCTLTEVTYEFGTADSGSSTVVELRKNGTMLAGSQLTVSAANQAIGAGTEAARTATGTWSFAKGDVLTVNITSIGTGPGQRLTAHLYGTTGLS</sequence>
<dbReference type="EMBL" id="MN586040">
    <property type="protein sequence ID" value="QGJ94911.1"/>
    <property type="molecule type" value="Genomic_DNA"/>
</dbReference>
<evidence type="ECO:0000313" key="2">
    <source>
        <dbReference type="Proteomes" id="UP000423065"/>
    </source>
</evidence>